<feature type="region of interest" description="Disordered" evidence="13">
    <location>
        <begin position="52"/>
        <end position="80"/>
    </location>
</feature>
<dbReference type="Proteomes" id="UP001295444">
    <property type="component" value="Chromosome 01"/>
</dbReference>
<gene>
    <name evidence="16" type="ORF">PECUL_23A061597</name>
</gene>
<evidence type="ECO:0000256" key="8">
    <source>
        <dbReference type="ARBA" id="ARBA00023136"/>
    </source>
</evidence>
<evidence type="ECO:0000256" key="14">
    <source>
        <dbReference type="SAM" id="Phobius"/>
    </source>
</evidence>
<dbReference type="AlphaFoldDB" id="A0AAD1VM24"/>
<dbReference type="Gene3D" id="1.10.720.40">
    <property type="match status" value="1"/>
</dbReference>
<feature type="transmembrane region" description="Helical" evidence="14">
    <location>
        <begin position="246"/>
        <end position="264"/>
    </location>
</feature>
<evidence type="ECO:0000256" key="9">
    <source>
        <dbReference type="ARBA" id="ARBA00023212"/>
    </source>
</evidence>
<evidence type="ECO:0000256" key="1">
    <source>
        <dbReference type="ARBA" id="ARBA00004186"/>
    </source>
</evidence>
<evidence type="ECO:0000256" key="3">
    <source>
        <dbReference type="ARBA" id="ARBA00022490"/>
    </source>
</evidence>
<dbReference type="GO" id="GO:0035914">
    <property type="term" value="P:skeletal muscle cell differentiation"/>
    <property type="evidence" value="ECO:0007669"/>
    <property type="project" value="UniProtKB-ARBA"/>
</dbReference>
<protein>
    <recommendedName>
        <fullName evidence="12">LEM domain-containing protein 2</fullName>
    </recommendedName>
</protein>
<evidence type="ECO:0000256" key="5">
    <source>
        <dbReference type="ARBA" id="ARBA00022692"/>
    </source>
</evidence>
<dbReference type="GO" id="GO:0031490">
    <property type="term" value="F:chromatin DNA binding"/>
    <property type="evidence" value="ECO:0007669"/>
    <property type="project" value="TreeGrafter"/>
</dbReference>
<keyword evidence="3" id="KW-0963">Cytoplasm</keyword>
<feature type="region of interest" description="Disordered" evidence="13">
    <location>
        <begin position="109"/>
        <end position="139"/>
    </location>
</feature>
<dbReference type="PANTHER" id="PTHR13428:SF8">
    <property type="entry name" value="LEM DOMAIN-CONTAINING PROTEIN 2"/>
    <property type="match status" value="1"/>
</dbReference>
<evidence type="ECO:0000259" key="15">
    <source>
        <dbReference type="PROSITE" id="PS50954"/>
    </source>
</evidence>
<comment type="subcellular location">
    <subcellularLocation>
        <location evidence="1">Cytoplasm</location>
        <location evidence="1">Cytoskeleton</location>
        <location evidence="1">Spindle</location>
    </subcellularLocation>
    <subcellularLocation>
        <location evidence="2">Nucleus inner membrane</location>
        <topology evidence="2">Multi-pass membrane protein</topology>
    </subcellularLocation>
</comment>
<evidence type="ECO:0000313" key="17">
    <source>
        <dbReference type="Proteomes" id="UP001295444"/>
    </source>
</evidence>
<keyword evidence="6 14" id="KW-1133">Transmembrane helix</keyword>
<feature type="compositionally biased region" description="Gly residues" evidence="13">
    <location>
        <begin position="62"/>
        <end position="71"/>
    </location>
</feature>
<evidence type="ECO:0000256" key="10">
    <source>
        <dbReference type="ARBA" id="ARBA00023242"/>
    </source>
</evidence>
<feature type="domain" description="LEM" evidence="15">
    <location>
        <begin position="11"/>
        <end position="55"/>
    </location>
</feature>
<dbReference type="InterPro" id="IPR018996">
    <property type="entry name" value="Man1/Src1-like_C"/>
</dbReference>
<dbReference type="InterPro" id="IPR052277">
    <property type="entry name" value="INM_ESCRT-Associated"/>
</dbReference>
<sequence>MAPPKILGSYVRTVNNMSDDRLRWELTALGFTPGPITDTTRDVLKRKLHQLRTESMYRRSTNGGGSNGNGAVGADHDNGHYEEGEEVYDETLIDNGDYWNAHGSSLLAGGAGPTRRAVQRRSWGPSAAPREVVGAGRSGPLNTLPLRWSVGAPSRDHGPQRAPPYGADSLRSADYVSRLPSEVGTGRLVAENRALYRSPYQVDNYSTYDSLAARREEPSVSARDGGSVRQRKPSWTRNLEYYLSRLLWGLSVVLVLVFIGMLVVKSGMLNAPQESKINQLSVDCEGKDDQFCKDNEKKITFQILSELFDFLSLEAGRFDCGNPTGLKSKCIPIITARAHVTNISGHPPQKFDAALEWVLKSNKHFGIWVKGDTTETVTTRERASCVESSRPRLGILCRLKNAFCTVLSTMFLAVFGILLLWLVVVFLRYHWRKLEEEEKQMFEMVEKIIDAVKSHYREFIQRTEDSPYVGIVHVRDTLIPPQDRKRLKKVWERAVQFVENHESRLRTESQRVAGADLRVWRWTPVLSEYSGITSAQNL</sequence>
<dbReference type="Pfam" id="PF09402">
    <property type="entry name" value="MSC"/>
    <property type="match status" value="1"/>
</dbReference>
<feature type="transmembrane region" description="Helical" evidence="14">
    <location>
        <begin position="402"/>
        <end position="431"/>
    </location>
</feature>
<evidence type="ECO:0000256" key="7">
    <source>
        <dbReference type="ARBA" id="ARBA00022990"/>
    </source>
</evidence>
<dbReference type="FunFam" id="1.10.10.1180:FF:000002">
    <property type="entry name" value="LEM domain-containing protein 2"/>
    <property type="match status" value="1"/>
</dbReference>
<dbReference type="InterPro" id="IPR011015">
    <property type="entry name" value="LEM/LEM-like_dom_sf"/>
</dbReference>
<evidence type="ECO:0000256" key="11">
    <source>
        <dbReference type="ARBA" id="ARBA00063442"/>
    </source>
</evidence>
<dbReference type="GO" id="GO:0005819">
    <property type="term" value="C:spindle"/>
    <property type="evidence" value="ECO:0007669"/>
    <property type="project" value="UniProtKB-SubCell"/>
</dbReference>
<proteinExistence type="predicted"/>
<dbReference type="Gene3D" id="1.10.10.1180">
    <property type="entry name" value="MAN1, winged-helix domain"/>
    <property type="match status" value="1"/>
</dbReference>
<keyword evidence="10" id="KW-0539">Nucleus</keyword>
<evidence type="ECO:0000256" key="6">
    <source>
        <dbReference type="ARBA" id="ARBA00022989"/>
    </source>
</evidence>
<dbReference type="SUPFAM" id="SSF63451">
    <property type="entry name" value="LEM domain"/>
    <property type="match status" value="1"/>
</dbReference>
<comment type="subunit">
    <text evidence="11">Interacts (via N-terminus) with LMNA isoform C (via C-terminus) (in vitro). Interacts (via LEM domain) with BANF1. Interacts (via C-terminus) with CHMP7. Interacts (via N-terminus) with tubulin; the interaction causes microtubule bundling and stabilization (in vitro).</text>
</comment>
<dbReference type="GO" id="GO:0030514">
    <property type="term" value="P:negative regulation of BMP signaling pathway"/>
    <property type="evidence" value="ECO:0007669"/>
    <property type="project" value="TreeGrafter"/>
</dbReference>
<keyword evidence="7" id="KW-0007">Acetylation</keyword>
<dbReference type="PANTHER" id="PTHR13428">
    <property type="entry name" value="INNER NUCLEAR MEMBRANE PROTEIN MAN1 LEM DOMAIN CONTAINING PROTEIN"/>
    <property type="match status" value="1"/>
</dbReference>
<keyword evidence="5 14" id="KW-0812">Transmembrane</keyword>
<organism evidence="16 17">
    <name type="scientific">Pelobates cultripes</name>
    <name type="common">Western spadefoot toad</name>
    <dbReference type="NCBI Taxonomy" id="61616"/>
    <lineage>
        <taxon>Eukaryota</taxon>
        <taxon>Metazoa</taxon>
        <taxon>Chordata</taxon>
        <taxon>Craniata</taxon>
        <taxon>Vertebrata</taxon>
        <taxon>Euteleostomi</taxon>
        <taxon>Amphibia</taxon>
        <taxon>Batrachia</taxon>
        <taxon>Anura</taxon>
        <taxon>Pelobatoidea</taxon>
        <taxon>Pelobatidae</taxon>
        <taxon>Pelobates</taxon>
    </lineage>
</organism>
<dbReference type="FunFam" id="1.10.720.40:FF:000001">
    <property type="entry name" value="LEM domain containing 2, isoform CRA_a"/>
    <property type="match status" value="1"/>
</dbReference>
<keyword evidence="4" id="KW-0597">Phosphoprotein</keyword>
<keyword evidence="8 14" id="KW-0472">Membrane</keyword>
<dbReference type="InterPro" id="IPR003887">
    <property type="entry name" value="LEM_dom"/>
</dbReference>
<evidence type="ECO:0000256" key="13">
    <source>
        <dbReference type="SAM" id="MobiDB-lite"/>
    </source>
</evidence>
<keyword evidence="17" id="KW-1185">Reference proteome</keyword>
<dbReference type="EMBL" id="OW240912">
    <property type="protein sequence ID" value="CAH2221410.1"/>
    <property type="molecule type" value="Genomic_DNA"/>
</dbReference>
<dbReference type="GO" id="GO:0005637">
    <property type="term" value="C:nuclear inner membrane"/>
    <property type="evidence" value="ECO:0007669"/>
    <property type="project" value="UniProtKB-SubCell"/>
</dbReference>
<keyword evidence="9" id="KW-0206">Cytoskeleton</keyword>
<accession>A0AAD1VM24</accession>
<dbReference type="SMART" id="SM00540">
    <property type="entry name" value="LEM"/>
    <property type="match status" value="1"/>
</dbReference>
<evidence type="ECO:0000256" key="2">
    <source>
        <dbReference type="ARBA" id="ARBA00004473"/>
    </source>
</evidence>
<evidence type="ECO:0000256" key="4">
    <source>
        <dbReference type="ARBA" id="ARBA00022553"/>
    </source>
</evidence>
<dbReference type="GO" id="GO:0006998">
    <property type="term" value="P:nuclear envelope organization"/>
    <property type="evidence" value="ECO:0007669"/>
    <property type="project" value="TreeGrafter"/>
</dbReference>
<dbReference type="InterPro" id="IPR041885">
    <property type="entry name" value="MAN1_winged_helix_dom"/>
</dbReference>
<name>A0AAD1VM24_PELCU</name>
<dbReference type="PROSITE" id="PS50954">
    <property type="entry name" value="LEM"/>
    <property type="match status" value="1"/>
</dbReference>
<reference evidence="16" key="1">
    <citation type="submission" date="2022-03" db="EMBL/GenBank/DDBJ databases">
        <authorList>
            <person name="Alioto T."/>
            <person name="Alioto T."/>
            <person name="Gomez Garrido J."/>
        </authorList>
    </citation>
    <scope>NUCLEOTIDE SEQUENCE</scope>
</reference>
<evidence type="ECO:0000256" key="12">
    <source>
        <dbReference type="ARBA" id="ARBA00069076"/>
    </source>
</evidence>
<evidence type="ECO:0000313" key="16">
    <source>
        <dbReference type="EMBL" id="CAH2221410.1"/>
    </source>
</evidence>
<dbReference type="Pfam" id="PF03020">
    <property type="entry name" value="LEM"/>
    <property type="match status" value="1"/>
</dbReference>